<dbReference type="AlphaFoldDB" id="A0A2T3HLP7"/>
<dbReference type="Pfam" id="PF00535">
    <property type="entry name" value="Glycos_transf_2"/>
    <property type="match status" value="1"/>
</dbReference>
<evidence type="ECO:0000313" key="6">
    <source>
        <dbReference type="Proteomes" id="UP000240912"/>
    </source>
</evidence>
<dbReference type="GO" id="GO:0016757">
    <property type="term" value="F:glycosyltransferase activity"/>
    <property type="evidence" value="ECO:0007669"/>
    <property type="project" value="UniProtKB-KW"/>
</dbReference>
<dbReference type="OrthoDB" id="9771846at2"/>
<organism evidence="5 6">
    <name type="scientific">Pedobacter yulinensis</name>
    <dbReference type="NCBI Taxonomy" id="2126353"/>
    <lineage>
        <taxon>Bacteria</taxon>
        <taxon>Pseudomonadati</taxon>
        <taxon>Bacteroidota</taxon>
        <taxon>Sphingobacteriia</taxon>
        <taxon>Sphingobacteriales</taxon>
        <taxon>Sphingobacteriaceae</taxon>
        <taxon>Pedobacter</taxon>
    </lineage>
</organism>
<proteinExistence type="inferred from homology"/>
<dbReference type="InterPro" id="IPR001173">
    <property type="entry name" value="Glyco_trans_2-like"/>
</dbReference>
<dbReference type="SUPFAM" id="SSF53448">
    <property type="entry name" value="Nucleotide-diphospho-sugar transferases"/>
    <property type="match status" value="1"/>
</dbReference>
<reference evidence="5 6" key="1">
    <citation type="submission" date="2018-03" db="EMBL/GenBank/DDBJ databases">
        <authorList>
            <person name="Keele B.F."/>
        </authorList>
    </citation>
    <scope>NUCLEOTIDE SEQUENCE [LARGE SCALE GENOMIC DNA]</scope>
    <source>
        <strain evidence="5 6">YL28-9</strain>
    </source>
</reference>
<dbReference type="RefSeq" id="WP_107215625.1">
    <property type="nucleotide sequence ID" value="NZ_KZ686269.1"/>
</dbReference>
<dbReference type="Proteomes" id="UP000240912">
    <property type="component" value="Unassembled WGS sequence"/>
</dbReference>
<dbReference type="CDD" id="cd04186">
    <property type="entry name" value="GT_2_like_c"/>
    <property type="match status" value="1"/>
</dbReference>
<dbReference type="EMBL" id="PYLS01000005">
    <property type="protein sequence ID" value="PST83365.1"/>
    <property type="molecule type" value="Genomic_DNA"/>
</dbReference>
<dbReference type="PANTHER" id="PTHR43179">
    <property type="entry name" value="RHAMNOSYLTRANSFERASE WBBL"/>
    <property type="match status" value="1"/>
</dbReference>
<evidence type="ECO:0000256" key="2">
    <source>
        <dbReference type="ARBA" id="ARBA00022676"/>
    </source>
</evidence>
<keyword evidence="3 5" id="KW-0808">Transferase</keyword>
<protein>
    <submittedName>
        <fullName evidence="5">Glycosyltransferase family 2 protein</fullName>
    </submittedName>
</protein>
<evidence type="ECO:0000256" key="1">
    <source>
        <dbReference type="ARBA" id="ARBA00006739"/>
    </source>
</evidence>
<evidence type="ECO:0000259" key="4">
    <source>
        <dbReference type="Pfam" id="PF00535"/>
    </source>
</evidence>
<dbReference type="InterPro" id="IPR029044">
    <property type="entry name" value="Nucleotide-diphossugar_trans"/>
</dbReference>
<feature type="domain" description="Glycosyltransferase 2-like" evidence="4">
    <location>
        <begin position="5"/>
        <end position="149"/>
    </location>
</feature>
<dbReference type="PANTHER" id="PTHR43179:SF12">
    <property type="entry name" value="GALACTOFURANOSYLTRANSFERASE GLFT2"/>
    <property type="match status" value="1"/>
</dbReference>
<gene>
    <name evidence="5" type="ORF">C7T94_12370</name>
</gene>
<name>A0A2T3HLP7_9SPHI</name>
<evidence type="ECO:0000256" key="3">
    <source>
        <dbReference type="ARBA" id="ARBA00022679"/>
    </source>
</evidence>
<accession>A0A2T3HLP7</accession>
<evidence type="ECO:0000313" key="5">
    <source>
        <dbReference type="EMBL" id="PST83365.1"/>
    </source>
</evidence>
<comment type="caution">
    <text evidence="5">The sequence shown here is derived from an EMBL/GenBank/DDBJ whole genome shotgun (WGS) entry which is preliminary data.</text>
</comment>
<dbReference type="Gene3D" id="3.90.550.10">
    <property type="entry name" value="Spore Coat Polysaccharide Biosynthesis Protein SpsA, Chain A"/>
    <property type="match status" value="1"/>
</dbReference>
<sequence>MPLLSIITVNYNQPEATLQLLDSISACAPECSYELILVDNGSGPESVEQFKLLNKDIQFIRSEKNLGFAGGNNLGIRQATGKYLFLVNNDTEFTPGLADQLIATLERNPQAGMVSPKIRYYDEKEIIQYAGFTPMNYFTCRNRCIGQWEVDKGQYDNYEGETGFVHGAAMMVSRQALVRAGMMAENYFLYYEEMDWCDRISQAGFKIMLNTRALIFHKESLAVGKKSALKEYFMNRNRILFIRRNAGGLQRTFFWLYFVTFVAMRNTFAYLKNGDTAFIAVFWRAVWWNLTQRRDSTKLGFDLK</sequence>
<keyword evidence="2" id="KW-0328">Glycosyltransferase</keyword>
<keyword evidence="6" id="KW-1185">Reference proteome</keyword>
<comment type="similarity">
    <text evidence="1">Belongs to the glycosyltransferase 2 family.</text>
</comment>